<dbReference type="InterPro" id="IPR014757">
    <property type="entry name" value="Tscrpt_reg_IclR_C"/>
</dbReference>
<evidence type="ECO:0000313" key="7">
    <source>
        <dbReference type="Proteomes" id="UP000176101"/>
    </source>
</evidence>
<evidence type="ECO:0000313" key="6">
    <source>
        <dbReference type="EMBL" id="OEV04575.1"/>
    </source>
</evidence>
<dbReference type="PROSITE" id="PS51077">
    <property type="entry name" value="HTH_ICLR"/>
    <property type="match status" value="1"/>
</dbReference>
<reference evidence="6 7" key="1">
    <citation type="journal article" date="2016" name="Front. Microbiol.">
        <title>Comparative Genomics Analysis of Streptomyces Species Reveals Their Adaptation to the Marine Environment and Their Diversity at the Genomic Level.</title>
        <authorList>
            <person name="Tian X."/>
            <person name="Zhang Z."/>
            <person name="Yang T."/>
            <person name="Chen M."/>
            <person name="Li J."/>
            <person name="Chen F."/>
            <person name="Yang J."/>
            <person name="Li W."/>
            <person name="Zhang B."/>
            <person name="Zhang Z."/>
            <person name="Wu J."/>
            <person name="Zhang C."/>
            <person name="Long L."/>
            <person name="Xiao J."/>
        </authorList>
    </citation>
    <scope>NUCLEOTIDE SEQUENCE [LARGE SCALE GENOMIC DNA]</scope>
    <source>
        <strain evidence="6 7">SCSIO 02100</strain>
    </source>
</reference>
<dbReference type="PROSITE" id="PS51078">
    <property type="entry name" value="ICLR_ED"/>
    <property type="match status" value="1"/>
</dbReference>
<evidence type="ECO:0000256" key="3">
    <source>
        <dbReference type="ARBA" id="ARBA00023163"/>
    </source>
</evidence>
<gene>
    <name evidence="6" type="ORF">AN216_06635</name>
</gene>
<comment type="caution">
    <text evidence="6">The sequence shown here is derived from an EMBL/GenBank/DDBJ whole genome shotgun (WGS) entry which is preliminary data.</text>
</comment>
<dbReference type="InterPro" id="IPR050707">
    <property type="entry name" value="HTH_MetabolicPath_Reg"/>
</dbReference>
<name>A0A1E7KKW4_9ACTN</name>
<accession>A0A1E7KKW4</accession>
<dbReference type="Pfam" id="PF01614">
    <property type="entry name" value="IclR_C"/>
    <property type="match status" value="1"/>
</dbReference>
<dbReference type="GO" id="GO:0003700">
    <property type="term" value="F:DNA-binding transcription factor activity"/>
    <property type="evidence" value="ECO:0007669"/>
    <property type="project" value="TreeGrafter"/>
</dbReference>
<dbReference type="InterPro" id="IPR036390">
    <property type="entry name" value="WH_DNA-bd_sf"/>
</dbReference>
<dbReference type="STRING" id="1075402.AN216_06635"/>
<dbReference type="GO" id="GO:0003677">
    <property type="term" value="F:DNA binding"/>
    <property type="evidence" value="ECO:0007669"/>
    <property type="project" value="UniProtKB-KW"/>
</dbReference>
<evidence type="ECO:0000259" key="4">
    <source>
        <dbReference type="PROSITE" id="PS51077"/>
    </source>
</evidence>
<dbReference type="Pfam" id="PF09339">
    <property type="entry name" value="HTH_IclR"/>
    <property type="match status" value="1"/>
</dbReference>
<dbReference type="SMART" id="SM00346">
    <property type="entry name" value="HTH_ICLR"/>
    <property type="match status" value="1"/>
</dbReference>
<dbReference type="GO" id="GO:0045892">
    <property type="term" value="P:negative regulation of DNA-templated transcription"/>
    <property type="evidence" value="ECO:0007669"/>
    <property type="project" value="TreeGrafter"/>
</dbReference>
<sequence length="296" mass="32434">MTVTDAVPTADPPARRELPPSMVERMTLIMDAFEGRTTRLSLEDIARRTRLPRSTAHRILDQLVRLRWLEHTEFGYGLGRRALGLGGGDGTHAEIRAAAAGRIHELHMRTGMVVHLAVLDGPEVCYLDKLGGRFANSVPSWVGGRAPAHSTALGKAMLAWLEPEEADRLMDDTIGRLTRRTIADLPTLHQELNRIRRRRGLSFERGECAPEISCVAMAVRGPEGPVAALSLAGEERAPLEKVAPLVADAARQVGLALFPGMGARERTRHASAAPEETWSPRAMDRLMVACENGDWL</sequence>
<proteinExistence type="predicted"/>
<evidence type="ECO:0000259" key="5">
    <source>
        <dbReference type="PROSITE" id="PS51078"/>
    </source>
</evidence>
<feature type="domain" description="HTH iclR-type" evidence="4">
    <location>
        <begin position="20"/>
        <end position="80"/>
    </location>
</feature>
<organism evidence="6 7">
    <name type="scientific">Streptomyces oceani</name>
    <dbReference type="NCBI Taxonomy" id="1075402"/>
    <lineage>
        <taxon>Bacteria</taxon>
        <taxon>Bacillati</taxon>
        <taxon>Actinomycetota</taxon>
        <taxon>Actinomycetes</taxon>
        <taxon>Kitasatosporales</taxon>
        <taxon>Streptomycetaceae</taxon>
        <taxon>Streptomyces</taxon>
    </lineage>
</organism>
<dbReference type="SUPFAM" id="SSF46785">
    <property type="entry name" value="Winged helix' DNA-binding domain"/>
    <property type="match status" value="1"/>
</dbReference>
<dbReference type="PANTHER" id="PTHR30136:SF24">
    <property type="entry name" value="HTH-TYPE TRANSCRIPTIONAL REPRESSOR ALLR"/>
    <property type="match status" value="1"/>
</dbReference>
<keyword evidence="1" id="KW-0805">Transcription regulation</keyword>
<dbReference type="Gene3D" id="1.10.10.10">
    <property type="entry name" value="Winged helix-like DNA-binding domain superfamily/Winged helix DNA-binding domain"/>
    <property type="match status" value="1"/>
</dbReference>
<dbReference type="PANTHER" id="PTHR30136">
    <property type="entry name" value="HELIX-TURN-HELIX TRANSCRIPTIONAL REGULATOR, ICLR FAMILY"/>
    <property type="match status" value="1"/>
</dbReference>
<dbReference type="InterPro" id="IPR036388">
    <property type="entry name" value="WH-like_DNA-bd_sf"/>
</dbReference>
<evidence type="ECO:0000256" key="1">
    <source>
        <dbReference type="ARBA" id="ARBA00023015"/>
    </source>
</evidence>
<dbReference type="EMBL" id="LJGU01000113">
    <property type="protein sequence ID" value="OEV04575.1"/>
    <property type="molecule type" value="Genomic_DNA"/>
</dbReference>
<dbReference type="InterPro" id="IPR005471">
    <property type="entry name" value="Tscrpt_reg_IclR_N"/>
</dbReference>
<evidence type="ECO:0000256" key="2">
    <source>
        <dbReference type="ARBA" id="ARBA00023125"/>
    </source>
</evidence>
<dbReference type="PATRIC" id="fig|1075402.3.peg.4119"/>
<dbReference type="AlphaFoldDB" id="A0A1E7KKW4"/>
<dbReference type="Gene3D" id="3.30.450.40">
    <property type="match status" value="1"/>
</dbReference>
<keyword evidence="7" id="KW-1185">Reference proteome</keyword>
<keyword evidence="2" id="KW-0238">DNA-binding</keyword>
<protein>
    <submittedName>
        <fullName evidence="6">IclR family transcriptional regulator</fullName>
    </submittedName>
</protein>
<keyword evidence="3" id="KW-0804">Transcription</keyword>
<feature type="domain" description="IclR-ED" evidence="5">
    <location>
        <begin position="81"/>
        <end position="259"/>
    </location>
</feature>
<dbReference type="InterPro" id="IPR029016">
    <property type="entry name" value="GAF-like_dom_sf"/>
</dbReference>
<dbReference type="Proteomes" id="UP000176101">
    <property type="component" value="Unassembled WGS sequence"/>
</dbReference>
<dbReference type="SUPFAM" id="SSF55781">
    <property type="entry name" value="GAF domain-like"/>
    <property type="match status" value="1"/>
</dbReference>